<dbReference type="PANTHER" id="PTHR43279">
    <property type="entry name" value="CATECHOL-2,3-DIOXYGENASE"/>
    <property type="match status" value="1"/>
</dbReference>
<dbReference type="GO" id="GO:0046872">
    <property type="term" value="F:metal ion binding"/>
    <property type="evidence" value="ECO:0007669"/>
    <property type="project" value="UniProtKB-KW"/>
</dbReference>
<dbReference type="RefSeq" id="WP_008605899.1">
    <property type="nucleotide sequence ID" value="NZ_CP048738.1"/>
</dbReference>
<evidence type="ECO:0000313" key="4">
    <source>
        <dbReference type="EMBL" id="QIB77026.1"/>
    </source>
</evidence>
<dbReference type="AlphaFoldDB" id="A0A6C0UNG9"/>
<feature type="region of interest" description="Disordered" evidence="2">
    <location>
        <begin position="268"/>
        <end position="299"/>
    </location>
</feature>
<dbReference type="PANTHER" id="PTHR43279:SF1">
    <property type="entry name" value="CATECHOL-2,3-DIOXYGENASE"/>
    <property type="match status" value="1"/>
</dbReference>
<dbReference type="KEGG" id="hale:G3A49_02205"/>
<protein>
    <submittedName>
        <fullName evidence="4">VOC family protein</fullName>
    </submittedName>
</protein>
<feature type="domain" description="VOC" evidence="3">
    <location>
        <begin position="16"/>
        <end position="137"/>
    </location>
</feature>
<sequence length="313" mass="33349">MTNDSPSDGSLTDGTQLGRVALRVGSLDRVVPFYRDVVGLAVERERDGSRAVLSAGETPVVVLDEDSDAPERGRREAGLFHLAVRVPDRGALGDVLARARTRASDTGATLSGASDHLVSEALYFRDPEGNGVEVYRDRPREEWPWTDDRRVSMDTLPLDLGALADDAAGDEVAPAGTDLGHVHLEVTNVPRSRDFYVDALGMRVRDEGYPGAAFVAAGEYHHHVGLNSWNTRSAPAGEGRGIEWFEVVVPDAATLDAVRESLVDAGHEIEQDGSDEPGSGDGDATDAADASTATESLVLSDPDGIGVRVVRSR</sequence>
<gene>
    <name evidence="4" type="ORF">G3A49_02205</name>
</gene>
<dbReference type="Pfam" id="PF00903">
    <property type="entry name" value="Glyoxalase"/>
    <property type="match status" value="2"/>
</dbReference>
<dbReference type="PROSITE" id="PS00934">
    <property type="entry name" value="GLYOXALASE_I_1"/>
    <property type="match status" value="1"/>
</dbReference>
<evidence type="ECO:0000259" key="3">
    <source>
        <dbReference type="PROSITE" id="PS51819"/>
    </source>
</evidence>
<evidence type="ECO:0000256" key="1">
    <source>
        <dbReference type="ARBA" id="ARBA00022723"/>
    </source>
</evidence>
<evidence type="ECO:0000313" key="5">
    <source>
        <dbReference type="Proteomes" id="UP000465667"/>
    </source>
</evidence>
<name>A0A6C0UNG9_HALVO</name>
<feature type="compositionally biased region" description="Low complexity" evidence="2">
    <location>
        <begin position="285"/>
        <end position="294"/>
    </location>
</feature>
<dbReference type="Proteomes" id="UP000465667">
    <property type="component" value="Chromosome"/>
</dbReference>
<dbReference type="InterPro" id="IPR018146">
    <property type="entry name" value="Glyoxalase_1_CS"/>
</dbReference>
<feature type="domain" description="VOC" evidence="3">
    <location>
        <begin position="178"/>
        <end position="312"/>
    </location>
</feature>
<dbReference type="GeneID" id="44082184"/>
<accession>A0A6C0UNG9</accession>
<keyword evidence="1" id="KW-0479">Metal-binding</keyword>
<evidence type="ECO:0000256" key="2">
    <source>
        <dbReference type="SAM" id="MobiDB-lite"/>
    </source>
</evidence>
<dbReference type="Gene3D" id="3.10.180.10">
    <property type="entry name" value="2,3-Dihydroxybiphenyl 1,2-Dioxygenase, domain 1"/>
    <property type="match status" value="2"/>
</dbReference>
<dbReference type="GO" id="GO:0004462">
    <property type="term" value="F:lactoylglutathione lyase activity"/>
    <property type="evidence" value="ECO:0007669"/>
    <property type="project" value="InterPro"/>
</dbReference>
<dbReference type="SUPFAM" id="SSF54593">
    <property type="entry name" value="Glyoxalase/Bleomycin resistance protein/Dihydroxybiphenyl dioxygenase"/>
    <property type="match status" value="2"/>
</dbReference>
<organism evidence="4 5">
    <name type="scientific">Haloferax volcanii</name>
    <name type="common">Halobacterium volcanii</name>
    <dbReference type="NCBI Taxonomy" id="2246"/>
    <lineage>
        <taxon>Archaea</taxon>
        <taxon>Methanobacteriati</taxon>
        <taxon>Methanobacteriota</taxon>
        <taxon>Stenosarchaea group</taxon>
        <taxon>Halobacteria</taxon>
        <taxon>Halobacteriales</taxon>
        <taxon>Haloferacaceae</taxon>
        <taxon>Haloferax</taxon>
    </lineage>
</organism>
<dbReference type="InterPro" id="IPR037523">
    <property type="entry name" value="VOC_core"/>
</dbReference>
<dbReference type="EMBL" id="CP048738">
    <property type="protein sequence ID" value="QIB77026.1"/>
    <property type="molecule type" value="Genomic_DNA"/>
</dbReference>
<dbReference type="InterPro" id="IPR029068">
    <property type="entry name" value="Glyas_Bleomycin-R_OHBP_Dase"/>
</dbReference>
<dbReference type="GeneID" id="301158387"/>
<reference evidence="4 5" key="1">
    <citation type="submission" date="2020-02" db="EMBL/GenBank/DDBJ databases">
        <title>Whole genome sequence of Haloferax alexandrinus pws1.</title>
        <authorList>
            <person name="Verma D.K."/>
            <person name="Gopal K."/>
            <person name="Prasad E.S."/>
        </authorList>
    </citation>
    <scope>NUCLEOTIDE SEQUENCE [LARGE SCALE GENOMIC DNA]</scope>
    <source>
        <strain evidence="5">wsp1</strain>
    </source>
</reference>
<dbReference type="InterPro" id="IPR004360">
    <property type="entry name" value="Glyas_Fos-R_dOase_dom"/>
</dbReference>
<proteinExistence type="predicted"/>
<dbReference type="PROSITE" id="PS51819">
    <property type="entry name" value="VOC"/>
    <property type="match status" value="2"/>
</dbReference>